<feature type="compositionally biased region" description="Low complexity" evidence="2">
    <location>
        <begin position="313"/>
        <end position="323"/>
    </location>
</feature>
<evidence type="ECO:0000259" key="3">
    <source>
        <dbReference type="PROSITE" id="PS50158"/>
    </source>
</evidence>
<gene>
    <name evidence="4" type="ORF">CCMP2556_LOCUS10879</name>
</gene>
<keyword evidence="1" id="KW-0863">Zinc-finger</keyword>
<keyword evidence="5" id="KW-1185">Reference proteome</keyword>
<keyword evidence="1" id="KW-0862">Zinc</keyword>
<dbReference type="Proteomes" id="UP001642484">
    <property type="component" value="Unassembled WGS sequence"/>
</dbReference>
<evidence type="ECO:0000256" key="2">
    <source>
        <dbReference type="SAM" id="MobiDB-lite"/>
    </source>
</evidence>
<sequence length="737" mass="81855">MSSSNESTGLRTFSGDTEDAKEYKRWRTWVTNKILTLGDKVPDNAKGAYVYTLLAGKALECVEHLEQSAYQKAGGEKIIFELLDQRFPQKDQSDEMSEALTEVFQLRAHEGESLKAWVSRATELFDRVKRKVNVAFPEEARGWIILHRAGLTEEQKAVILSRSLGVLKREEIGRAMRSCYPELIIGKKRASAAIAIVDEEDEPPSTWDEADATLADMEQFLAEHQQDVPVDPDEIFDEQEVAEALAVSWRERRKEMVSLKRARKFTHAGDSKRSFKVEIEEMKRRTRCNRCGQVGHWARDCKQPKGSGKSVKGPPTSSSSGYVSGKGGESGAAFVEDFVAMVESQSSWLSLQLLRERREVHKTVNTAPVSSPTLNIEQLLVSSPGYGVLDSGCGRSIVGALTLKEFEPLWQARGWTIPVPFAQTNHLKFGNGQKETTQLSVRVPVQLGGRPGTIKAAIVQGSAPLLISRNALRTLKAVIDFSASELIIFDERVKVPLLTNQAGQFTVDLLGEQDVALEPFAEELSLAVETLPVHQLRQLESQEEATQLRALFRKAMQHGIEPVEALGGFPHVDDFELVGTMSDAAKRQSDGQYPVHSKANRKLPMPMPSTSEDVDKQDGCYATSATNLPYPSSSEVPLPNSSLPPFPPGVTNTEQWGRSIINFGKYKGKNISYIELLSSTSEDMRSYVKWCSSRQSTAGGELKDLTSFMRRYEMENSHSALIRGELIPGTTARRSFK</sequence>
<dbReference type="SUPFAM" id="SSF57756">
    <property type="entry name" value="Retrovirus zinc finger-like domains"/>
    <property type="match status" value="1"/>
</dbReference>
<dbReference type="Gene3D" id="4.10.60.10">
    <property type="entry name" value="Zinc finger, CCHC-type"/>
    <property type="match status" value="1"/>
</dbReference>
<dbReference type="InterPro" id="IPR001878">
    <property type="entry name" value="Znf_CCHC"/>
</dbReference>
<evidence type="ECO:0000256" key="1">
    <source>
        <dbReference type="PROSITE-ProRule" id="PRU00047"/>
    </source>
</evidence>
<dbReference type="Pfam" id="PF00098">
    <property type="entry name" value="zf-CCHC"/>
    <property type="match status" value="1"/>
</dbReference>
<organism evidence="4 5">
    <name type="scientific">Durusdinium trenchii</name>
    <dbReference type="NCBI Taxonomy" id="1381693"/>
    <lineage>
        <taxon>Eukaryota</taxon>
        <taxon>Sar</taxon>
        <taxon>Alveolata</taxon>
        <taxon>Dinophyceae</taxon>
        <taxon>Suessiales</taxon>
        <taxon>Symbiodiniaceae</taxon>
        <taxon>Durusdinium</taxon>
    </lineage>
</organism>
<feature type="domain" description="CCHC-type" evidence="3">
    <location>
        <begin position="287"/>
        <end position="303"/>
    </location>
</feature>
<dbReference type="EMBL" id="CAXAMN010005113">
    <property type="protein sequence ID" value="CAK9012504.1"/>
    <property type="molecule type" value="Genomic_DNA"/>
</dbReference>
<protein>
    <recommendedName>
        <fullName evidence="3">CCHC-type domain-containing protein</fullName>
    </recommendedName>
</protein>
<evidence type="ECO:0000313" key="4">
    <source>
        <dbReference type="EMBL" id="CAK9012504.1"/>
    </source>
</evidence>
<dbReference type="SMART" id="SM00343">
    <property type="entry name" value="ZnF_C2HC"/>
    <property type="match status" value="1"/>
</dbReference>
<dbReference type="PROSITE" id="PS50158">
    <property type="entry name" value="ZF_CCHC"/>
    <property type="match status" value="1"/>
</dbReference>
<dbReference type="InterPro" id="IPR036875">
    <property type="entry name" value="Znf_CCHC_sf"/>
</dbReference>
<proteinExistence type="predicted"/>
<reference evidence="4 5" key="1">
    <citation type="submission" date="2024-02" db="EMBL/GenBank/DDBJ databases">
        <authorList>
            <person name="Chen Y."/>
            <person name="Shah S."/>
            <person name="Dougan E. K."/>
            <person name="Thang M."/>
            <person name="Chan C."/>
        </authorList>
    </citation>
    <scope>NUCLEOTIDE SEQUENCE [LARGE SCALE GENOMIC DNA]</scope>
</reference>
<name>A0ABP0JE76_9DINO</name>
<feature type="region of interest" description="Disordered" evidence="2">
    <location>
        <begin position="586"/>
        <end position="615"/>
    </location>
</feature>
<accession>A0ABP0JE76</accession>
<comment type="caution">
    <text evidence="4">The sequence shown here is derived from an EMBL/GenBank/DDBJ whole genome shotgun (WGS) entry which is preliminary data.</text>
</comment>
<evidence type="ECO:0000313" key="5">
    <source>
        <dbReference type="Proteomes" id="UP001642484"/>
    </source>
</evidence>
<keyword evidence="1" id="KW-0479">Metal-binding</keyword>
<feature type="region of interest" description="Disordered" evidence="2">
    <location>
        <begin position="302"/>
        <end position="325"/>
    </location>
</feature>